<evidence type="ECO:0000313" key="2">
    <source>
        <dbReference type="EMBL" id="KAI1706169.1"/>
    </source>
</evidence>
<evidence type="ECO:0000313" key="3">
    <source>
        <dbReference type="Proteomes" id="UP001201812"/>
    </source>
</evidence>
<dbReference type="AlphaFoldDB" id="A0AAD4MTF0"/>
<keyword evidence="1" id="KW-0472">Membrane</keyword>
<gene>
    <name evidence="2" type="ORF">DdX_13212</name>
</gene>
<accession>A0AAD4MTF0</accession>
<evidence type="ECO:0000256" key="1">
    <source>
        <dbReference type="SAM" id="Phobius"/>
    </source>
</evidence>
<sequence>MESILESMLCQRSQGPSFLRPASLLHLSPSFLIYLQPTSPSLLGHLRRLENLAGSVPKRFVQKGFIRALRRFVLLSWNLRHGLFWRIRVARGLSHKFSALCGRGGRRHSGLYFYFRILGLLQIQIEELAVYFKRRVMTTCVLCVIALLISCLVPAADLLSQWLWQEELPVFLYMLQELLFYVTLMLNGKFLELSE</sequence>
<feature type="transmembrane region" description="Helical" evidence="1">
    <location>
        <begin position="168"/>
        <end position="186"/>
    </location>
</feature>
<name>A0AAD4MTF0_9BILA</name>
<feature type="transmembrane region" description="Helical" evidence="1">
    <location>
        <begin position="136"/>
        <end position="156"/>
    </location>
</feature>
<keyword evidence="1" id="KW-0812">Transmembrane</keyword>
<comment type="caution">
    <text evidence="2">The sequence shown here is derived from an EMBL/GenBank/DDBJ whole genome shotgun (WGS) entry which is preliminary data.</text>
</comment>
<reference evidence="2" key="1">
    <citation type="submission" date="2022-01" db="EMBL/GenBank/DDBJ databases">
        <title>Genome Sequence Resource for Two Populations of Ditylenchus destructor, the Migratory Endoparasitic Phytonematode.</title>
        <authorList>
            <person name="Zhang H."/>
            <person name="Lin R."/>
            <person name="Xie B."/>
        </authorList>
    </citation>
    <scope>NUCLEOTIDE SEQUENCE</scope>
    <source>
        <strain evidence="2">BazhouSP</strain>
    </source>
</reference>
<dbReference type="EMBL" id="JAKKPZ010000050">
    <property type="protein sequence ID" value="KAI1706169.1"/>
    <property type="molecule type" value="Genomic_DNA"/>
</dbReference>
<proteinExistence type="predicted"/>
<keyword evidence="1" id="KW-1133">Transmembrane helix</keyword>
<organism evidence="2 3">
    <name type="scientific">Ditylenchus destructor</name>
    <dbReference type="NCBI Taxonomy" id="166010"/>
    <lineage>
        <taxon>Eukaryota</taxon>
        <taxon>Metazoa</taxon>
        <taxon>Ecdysozoa</taxon>
        <taxon>Nematoda</taxon>
        <taxon>Chromadorea</taxon>
        <taxon>Rhabditida</taxon>
        <taxon>Tylenchina</taxon>
        <taxon>Tylenchomorpha</taxon>
        <taxon>Sphaerularioidea</taxon>
        <taxon>Anguinidae</taxon>
        <taxon>Anguininae</taxon>
        <taxon>Ditylenchus</taxon>
    </lineage>
</organism>
<dbReference type="Proteomes" id="UP001201812">
    <property type="component" value="Unassembled WGS sequence"/>
</dbReference>
<keyword evidence="3" id="KW-1185">Reference proteome</keyword>
<protein>
    <submittedName>
        <fullName evidence="2">Uncharacterized protein</fullName>
    </submittedName>
</protein>